<dbReference type="GO" id="GO:0003676">
    <property type="term" value="F:nucleic acid binding"/>
    <property type="evidence" value="ECO:0007669"/>
    <property type="project" value="InterPro"/>
</dbReference>
<organism evidence="2">
    <name type="scientific">Harpegnathos saltator</name>
    <name type="common">Jerdon's jumping ant</name>
    <dbReference type="NCBI Taxonomy" id="610380"/>
    <lineage>
        <taxon>Eukaryota</taxon>
        <taxon>Metazoa</taxon>
        <taxon>Ecdysozoa</taxon>
        <taxon>Arthropoda</taxon>
        <taxon>Hexapoda</taxon>
        <taxon>Insecta</taxon>
        <taxon>Pterygota</taxon>
        <taxon>Neoptera</taxon>
        <taxon>Endopterygota</taxon>
        <taxon>Hymenoptera</taxon>
        <taxon>Apocrita</taxon>
        <taxon>Aculeata</taxon>
        <taxon>Formicoidea</taxon>
        <taxon>Formicidae</taxon>
        <taxon>Ponerinae</taxon>
        <taxon>Ponerini</taxon>
        <taxon>Harpegnathos</taxon>
    </lineage>
</organism>
<protein>
    <recommendedName>
        <fullName evidence="3">Histone-lysine N-methyltransferase SETMAR</fullName>
    </recommendedName>
</protein>
<feature type="non-terminal residue" evidence="1">
    <location>
        <position position="1"/>
    </location>
</feature>
<dbReference type="Gene3D" id="3.30.420.10">
    <property type="entry name" value="Ribonuclease H-like superfamily/Ribonuclease H"/>
    <property type="match status" value="1"/>
</dbReference>
<dbReference type="InterPro" id="IPR036397">
    <property type="entry name" value="RNaseH_sf"/>
</dbReference>
<proteinExistence type="predicted"/>
<gene>
    <name evidence="1" type="ORF">EAI_08161</name>
</gene>
<name>E2C1L1_HARSA</name>
<accession>E2C1L1</accession>
<reference evidence="1 2" key="1">
    <citation type="journal article" date="2010" name="Science">
        <title>Genomic comparison of the ants Camponotus floridanus and Harpegnathos saltator.</title>
        <authorList>
            <person name="Bonasio R."/>
            <person name="Zhang G."/>
            <person name="Ye C."/>
            <person name="Mutti N.S."/>
            <person name="Fang X."/>
            <person name="Qin N."/>
            <person name="Donahue G."/>
            <person name="Yang P."/>
            <person name="Li Q."/>
            <person name="Li C."/>
            <person name="Zhang P."/>
            <person name="Huang Z."/>
            <person name="Berger S.L."/>
            <person name="Reinberg D."/>
            <person name="Wang J."/>
            <person name="Liebig J."/>
        </authorList>
    </citation>
    <scope>NUCLEOTIDE SEQUENCE [LARGE SCALE GENOMIC DNA]</scope>
    <source>
        <strain evidence="1 2">R22 G/1</strain>
    </source>
</reference>
<sequence length="30" mass="3625">KPPSFLRSGIRQLPERWQKCVENEGDYFED</sequence>
<evidence type="ECO:0008006" key="3">
    <source>
        <dbReference type="Google" id="ProtNLM"/>
    </source>
</evidence>
<dbReference type="Proteomes" id="UP000008237">
    <property type="component" value="Unassembled WGS sequence"/>
</dbReference>
<dbReference type="InParanoid" id="E2C1L1"/>
<keyword evidence="2" id="KW-1185">Reference proteome</keyword>
<feature type="non-terminal residue" evidence="1">
    <location>
        <position position="30"/>
    </location>
</feature>
<evidence type="ECO:0000313" key="2">
    <source>
        <dbReference type="Proteomes" id="UP000008237"/>
    </source>
</evidence>
<dbReference type="AlphaFoldDB" id="E2C1L1"/>
<evidence type="ECO:0000313" key="1">
    <source>
        <dbReference type="EMBL" id="EFN78187.1"/>
    </source>
</evidence>
<dbReference type="EMBL" id="GL451937">
    <property type="protein sequence ID" value="EFN78187.1"/>
    <property type="molecule type" value="Genomic_DNA"/>
</dbReference>